<dbReference type="InterPro" id="IPR014001">
    <property type="entry name" value="Helicase_ATP-bd"/>
</dbReference>
<dbReference type="PANTHER" id="PTHR18934:SF136">
    <property type="entry name" value="ATP-DEPENDENT RNA HELICASE DHX35-RELATED"/>
    <property type="match status" value="1"/>
</dbReference>
<dbReference type="PROSITE" id="PS00690">
    <property type="entry name" value="DEAH_ATP_HELICASE"/>
    <property type="match status" value="1"/>
</dbReference>
<dbReference type="GO" id="GO:0005524">
    <property type="term" value="F:ATP binding"/>
    <property type="evidence" value="ECO:0007669"/>
    <property type="project" value="UniProtKB-KW"/>
</dbReference>
<evidence type="ECO:0000313" key="10">
    <source>
        <dbReference type="Proteomes" id="UP000193944"/>
    </source>
</evidence>
<evidence type="ECO:0000256" key="2">
    <source>
        <dbReference type="ARBA" id="ARBA00012552"/>
    </source>
</evidence>
<name>A0A1Y1XLX2_9FUNG</name>
<dbReference type="AlphaFoldDB" id="A0A1Y1XLX2"/>
<evidence type="ECO:0000259" key="8">
    <source>
        <dbReference type="PROSITE" id="PS51192"/>
    </source>
</evidence>
<keyword evidence="3" id="KW-0547">Nucleotide-binding</keyword>
<dbReference type="GO" id="GO:0071013">
    <property type="term" value="C:catalytic step 2 spliceosome"/>
    <property type="evidence" value="ECO:0007669"/>
    <property type="project" value="TreeGrafter"/>
</dbReference>
<keyword evidence="10" id="KW-1185">Reference proteome</keyword>
<dbReference type="Pfam" id="PF00270">
    <property type="entry name" value="DEAD"/>
    <property type="match status" value="1"/>
</dbReference>
<gene>
    <name evidence="9" type="ORF">BCR32DRAFT_241057</name>
</gene>
<evidence type="ECO:0000313" key="9">
    <source>
        <dbReference type="EMBL" id="ORX86344.1"/>
    </source>
</evidence>
<keyword evidence="6" id="KW-0067">ATP-binding</keyword>
<accession>A0A1Y1XLX2</accession>
<evidence type="ECO:0000256" key="1">
    <source>
        <dbReference type="ARBA" id="ARBA00008792"/>
    </source>
</evidence>
<comment type="caution">
    <text evidence="9">The sequence shown here is derived from an EMBL/GenBank/DDBJ whole genome shotgun (WGS) entry which is preliminary data.</text>
</comment>
<proteinExistence type="inferred from homology"/>
<evidence type="ECO:0000256" key="7">
    <source>
        <dbReference type="ARBA" id="ARBA00047984"/>
    </source>
</evidence>
<dbReference type="Gene3D" id="3.40.50.300">
    <property type="entry name" value="P-loop containing nucleotide triphosphate hydrolases"/>
    <property type="match status" value="2"/>
</dbReference>
<comment type="similarity">
    <text evidence="1">Belongs to the DEAD box helicase family. DEAH subfamily.</text>
</comment>
<keyword evidence="4 9" id="KW-0378">Hydrolase</keyword>
<dbReference type="SUPFAM" id="SSF52540">
    <property type="entry name" value="P-loop containing nucleoside triphosphate hydrolases"/>
    <property type="match status" value="1"/>
</dbReference>
<reference evidence="9 10" key="2">
    <citation type="submission" date="2016-08" db="EMBL/GenBank/DDBJ databases">
        <title>Pervasive Adenine N6-methylation of Active Genes in Fungi.</title>
        <authorList>
            <consortium name="DOE Joint Genome Institute"/>
            <person name="Mondo S.J."/>
            <person name="Dannebaum R.O."/>
            <person name="Kuo R.C."/>
            <person name="Labutti K."/>
            <person name="Haridas S."/>
            <person name="Kuo A."/>
            <person name="Salamov A."/>
            <person name="Ahrendt S.R."/>
            <person name="Lipzen A."/>
            <person name="Sullivan W."/>
            <person name="Andreopoulos W.B."/>
            <person name="Clum A."/>
            <person name="Lindquist E."/>
            <person name="Daum C."/>
            <person name="Ramamoorthy G.K."/>
            <person name="Gryganskyi A."/>
            <person name="Culley D."/>
            <person name="Magnuson J.K."/>
            <person name="James T.Y."/>
            <person name="O'Malley M.A."/>
            <person name="Stajich J.E."/>
            <person name="Spatafora J.W."/>
            <person name="Visel A."/>
            <person name="Grigoriev I.V."/>
        </authorList>
    </citation>
    <scope>NUCLEOTIDE SEQUENCE [LARGE SCALE GENOMIC DNA]</scope>
    <source>
        <strain evidence="9 10">S4</strain>
    </source>
</reference>
<dbReference type="Proteomes" id="UP000193944">
    <property type="component" value="Unassembled WGS sequence"/>
</dbReference>
<reference evidence="9 10" key="1">
    <citation type="submission" date="2016-08" db="EMBL/GenBank/DDBJ databases">
        <title>A Parts List for Fungal Cellulosomes Revealed by Comparative Genomics.</title>
        <authorList>
            <consortium name="DOE Joint Genome Institute"/>
            <person name="Haitjema C.H."/>
            <person name="Gilmore S.P."/>
            <person name="Henske J.K."/>
            <person name="Solomon K.V."/>
            <person name="De Groot R."/>
            <person name="Kuo A."/>
            <person name="Mondo S.J."/>
            <person name="Salamov A.A."/>
            <person name="Labutti K."/>
            <person name="Zhao Z."/>
            <person name="Chiniquy J."/>
            <person name="Barry K."/>
            <person name="Brewer H.M."/>
            <person name="Purvine S.O."/>
            <person name="Wright A.T."/>
            <person name="Boxma B."/>
            <person name="Van Alen T."/>
            <person name="Hackstein J.H."/>
            <person name="Baker S.E."/>
            <person name="Grigoriev I.V."/>
            <person name="O'Malley M.A."/>
        </authorList>
    </citation>
    <scope>NUCLEOTIDE SEQUENCE [LARGE SCALE GENOMIC DNA]</scope>
    <source>
        <strain evidence="9 10">S4</strain>
    </source>
</reference>
<evidence type="ECO:0000256" key="3">
    <source>
        <dbReference type="ARBA" id="ARBA00022741"/>
    </source>
</evidence>
<keyword evidence="5" id="KW-0347">Helicase</keyword>
<sequence length="290" mass="33045">MAFWKPGTVAPGSNVTTENDEENIIIYNPYDNKISINQQKVNLPVYKNKIHLLYLVEKYQVVIVVGQTGSGKTTQIPQYLNEAGWTSNGKMIASVQPRRVAATTMATRVAKEMGVNLGLEVGYSVRFDEKYDEKLTKIKYMTDGMLFREMMIDPLLNNYSVIMVDEAHERSIYTDLIIGLIKKILKKRKDLKIIIASATLDVETFYNFYNNNRTDDSTKDNVAIISVEGRNYPIDVMYLEEPCDNYINKSIETALKIHINEGPGDILIFLTGKDEVNEVVQELTDRSFNM</sequence>
<dbReference type="SMART" id="SM00487">
    <property type="entry name" value="DEXDc"/>
    <property type="match status" value="1"/>
</dbReference>
<protein>
    <recommendedName>
        <fullName evidence="2">RNA helicase</fullName>
        <ecNumber evidence="2">3.6.4.13</ecNumber>
    </recommendedName>
</protein>
<evidence type="ECO:0000256" key="5">
    <source>
        <dbReference type="ARBA" id="ARBA00022806"/>
    </source>
</evidence>
<dbReference type="PANTHER" id="PTHR18934">
    <property type="entry name" value="ATP-DEPENDENT RNA HELICASE"/>
    <property type="match status" value="1"/>
</dbReference>
<dbReference type="InterPro" id="IPR027417">
    <property type="entry name" value="P-loop_NTPase"/>
</dbReference>
<dbReference type="InterPro" id="IPR002464">
    <property type="entry name" value="DNA/RNA_helicase_DEAH_CS"/>
</dbReference>
<organism evidence="9 10">
    <name type="scientific">Anaeromyces robustus</name>
    <dbReference type="NCBI Taxonomy" id="1754192"/>
    <lineage>
        <taxon>Eukaryota</taxon>
        <taxon>Fungi</taxon>
        <taxon>Fungi incertae sedis</taxon>
        <taxon>Chytridiomycota</taxon>
        <taxon>Chytridiomycota incertae sedis</taxon>
        <taxon>Neocallimastigomycetes</taxon>
        <taxon>Neocallimastigales</taxon>
        <taxon>Neocallimastigaceae</taxon>
        <taxon>Anaeromyces</taxon>
    </lineage>
</organism>
<comment type="catalytic activity">
    <reaction evidence="7">
        <text>ATP + H2O = ADP + phosphate + H(+)</text>
        <dbReference type="Rhea" id="RHEA:13065"/>
        <dbReference type="ChEBI" id="CHEBI:15377"/>
        <dbReference type="ChEBI" id="CHEBI:15378"/>
        <dbReference type="ChEBI" id="CHEBI:30616"/>
        <dbReference type="ChEBI" id="CHEBI:43474"/>
        <dbReference type="ChEBI" id="CHEBI:456216"/>
        <dbReference type="EC" id="3.6.4.13"/>
    </reaction>
</comment>
<dbReference type="EC" id="3.6.4.13" evidence="2"/>
<evidence type="ECO:0000256" key="6">
    <source>
        <dbReference type="ARBA" id="ARBA00022840"/>
    </source>
</evidence>
<dbReference type="InterPro" id="IPR011545">
    <property type="entry name" value="DEAD/DEAH_box_helicase_dom"/>
</dbReference>
<feature type="domain" description="Helicase ATP-binding" evidence="8">
    <location>
        <begin position="53"/>
        <end position="218"/>
    </location>
</feature>
<dbReference type="GO" id="GO:0003724">
    <property type="term" value="F:RNA helicase activity"/>
    <property type="evidence" value="ECO:0007669"/>
    <property type="project" value="UniProtKB-EC"/>
</dbReference>
<dbReference type="EMBL" id="MCFG01000022">
    <property type="protein sequence ID" value="ORX86344.1"/>
    <property type="molecule type" value="Genomic_DNA"/>
</dbReference>
<dbReference type="GO" id="GO:0016787">
    <property type="term" value="F:hydrolase activity"/>
    <property type="evidence" value="ECO:0007669"/>
    <property type="project" value="UniProtKB-KW"/>
</dbReference>
<dbReference type="PROSITE" id="PS51192">
    <property type="entry name" value="HELICASE_ATP_BIND_1"/>
    <property type="match status" value="1"/>
</dbReference>
<dbReference type="GO" id="GO:0003723">
    <property type="term" value="F:RNA binding"/>
    <property type="evidence" value="ECO:0007669"/>
    <property type="project" value="TreeGrafter"/>
</dbReference>
<evidence type="ECO:0000256" key="4">
    <source>
        <dbReference type="ARBA" id="ARBA00022801"/>
    </source>
</evidence>
<dbReference type="OrthoDB" id="10253254at2759"/>
<dbReference type="STRING" id="1754192.A0A1Y1XLX2"/>
<dbReference type="FunFam" id="3.40.50.300:FF:000578">
    <property type="entry name" value="probable ATP-dependent RNA helicase DHX35"/>
    <property type="match status" value="1"/>
</dbReference>